<dbReference type="Gene3D" id="3.30.460.10">
    <property type="entry name" value="Beta Polymerase, domain 2"/>
    <property type="match status" value="1"/>
</dbReference>
<feature type="compositionally biased region" description="Basic residues" evidence="1">
    <location>
        <begin position="86"/>
        <end position="97"/>
    </location>
</feature>
<dbReference type="AlphaFoldDB" id="A0A9D7FCM1"/>
<dbReference type="PANTHER" id="PTHR33933:SF1">
    <property type="entry name" value="PROTEIN ADENYLYLTRANSFERASE MNTA-RELATED"/>
    <property type="match status" value="1"/>
</dbReference>
<evidence type="ECO:0000313" key="3">
    <source>
        <dbReference type="EMBL" id="MBK7423237.1"/>
    </source>
</evidence>
<name>A0A9D7FCM1_9RHOO</name>
<dbReference type="GO" id="GO:0016779">
    <property type="term" value="F:nucleotidyltransferase activity"/>
    <property type="evidence" value="ECO:0007669"/>
    <property type="project" value="InterPro"/>
</dbReference>
<dbReference type="Proteomes" id="UP000886602">
    <property type="component" value="Unassembled WGS sequence"/>
</dbReference>
<evidence type="ECO:0000259" key="2">
    <source>
        <dbReference type="Pfam" id="PF01909"/>
    </source>
</evidence>
<dbReference type="InterPro" id="IPR043519">
    <property type="entry name" value="NT_sf"/>
</dbReference>
<dbReference type="EMBL" id="JADJNC010000012">
    <property type="protein sequence ID" value="MBK7423237.1"/>
    <property type="molecule type" value="Genomic_DNA"/>
</dbReference>
<comment type="caution">
    <text evidence="3">The sequence shown here is derived from an EMBL/GenBank/DDBJ whole genome shotgun (WGS) entry which is preliminary data.</text>
</comment>
<sequence length="107" mass="11844">MLDENAIQEAASRLASAVRQPACIILFGSYARGSADEASDLDLLVVEESLEDKAGEYMRLRDALGGLTTGVDLLLLSRRDFERRRQVKGTMPHRAHHEGRVLYDSTA</sequence>
<dbReference type="PANTHER" id="PTHR33933">
    <property type="entry name" value="NUCLEOTIDYLTRANSFERASE"/>
    <property type="match status" value="1"/>
</dbReference>
<accession>A0A9D7FCM1</accession>
<dbReference type="CDD" id="cd05403">
    <property type="entry name" value="NT_KNTase_like"/>
    <property type="match status" value="1"/>
</dbReference>
<dbReference type="InterPro" id="IPR002934">
    <property type="entry name" value="Polymerase_NTP_transf_dom"/>
</dbReference>
<evidence type="ECO:0000313" key="4">
    <source>
        <dbReference type="Proteomes" id="UP000886602"/>
    </source>
</evidence>
<dbReference type="Pfam" id="PF01909">
    <property type="entry name" value="NTP_transf_2"/>
    <property type="match status" value="1"/>
</dbReference>
<feature type="region of interest" description="Disordered" evidence="1">
    <location>
        <begin position="86"/>
        <end position="107"/>
    </location>
</feature>
<reference evidence="3" key="1">
    <citation type="submission" date="2020-10" db="EMBL/GenBank/DDBJ databases">
        <title>Connecting structure to function with the recovery of over 1000 high-quality activated sludge metagenome-assembled genomes encoding full-length rRNA genes using long-read sequencing.</title>
        <authorList>
            <person name="Singleton C.M."/>
            <person name="Petriglieri F."/>
            <person name="Kristensen J.M."/>
            <person name="Kirkegaard R.H."/>
            <person name="Michaelsen T.Y."/>
            <person name="Andersen M.H."/>
            <person name="Karst S.M."/>
            <person name="Dueholm M.S."/>
            <person name="Nielsen P.H."/>
            <person name="Albertsen M."/>
        </authorList>
    </citation>
    <scope>NUCLEOTIDE SEQUENCE</scope>
    <source>
        <strain evidence="3">EsbW_18-Q3-R4-48_MAXAC.044</strain>
    </source>
</reference>
<gene>
    <name evidence="3" type="ORF">IPJ48_09130</name>
</gene>
<dbReference type="SUPFAM" id="SSF81301">
    <property type="entry name" value="Nucleotidyltransferase"/>
    <property type="match status" value="1"/>
</dbReference>
<feature type="domain" description="Polymerase nucleotidyl transferase" evidence="2">
    <location>
        <begin position="17"/>
        <end position="65"/>
    </location>
</feature>
<dbReference type="InterPro" id="IPR052548">
    <property type="entry name" value="Type_VII_TA_antitoxin"/>
</dbReference>
<protein>
    <submittedName>
        <fullName evidence="3">Nucleotidyltransferase domain-containing protein</fullName>
    </submittedName>
</protein>
<proteinExistence type="predicted"/>
<evidence type="ECO:0000256" key="1">
    <source>
        <dbReference type="SAM" id="MobiDB-lite"/>
    </source>
</evidence>
<organism evidence="3 4">
    <name type="scientific">Candidatus Propionivibrio dominans</name>
    <dbReference type="NCBI Taxonomy" id="2954373"/>
    <lineage>
        <taxon>Bacteria</taxon>
        <taxon>Pseudomonadati</taxon>
        <taxon>Pseudomonadota</taxon>
        <taxon>Betaproteobacteria</taxon>
        <taxon>Rhodocyclales</taxon>
        <taxon>Rhodocyclaceae</taxon>
        <taxon>Propionivibrio</taxon>
    </lineage>
</organism>